<dbReference type="GO" id="GO:0016020">
    <property type="term" value="C:membrane"/>
    <property type="evidence" value="ECO:0007669"/>
    <property type="project" value="InterPro"/>
</dbReference>
<evidence type="ECO:0000256" key="4">
    <source>
        <dbReference type="ARBA" id="ARBA00022801"/>
    </source>
</evidence>
<dbReference type="PANTHER" id="PTHR10942">
    <property type="entry name" value="LEISHMANOLYSIN-LIKE PEPTIDASE"/>
    <property type="match status" value="1"/>
</dbReference>
<keyword evidence="5 9" id="KW-0862">Zinc</keyword>
<dbReference type="Gene3D" id="2.30.34.10">
    <property type="entry name" value="Leishmanolysin domain 4"/>
    <property type="match status" value="1"/>
</dbReference>
<dbReference type="OrthoDB" id="527990at2759"/>
<dbReference type="Proteomes" id="UP000593567">
    <property type="component" value="Unassembled WGS sequence"/>
</dbReference>
<dbReference type="InterPro" id="IPR001577">
    <property type="entry name" value="Peptidase_M8"/>
</dbReference>
<dbReference type="GO" id="GO:0007155">
    <property type="term" value="P:cell adhesion"/>
    <property type="evidence" value="ECO:0007669"/>
    <property type="project" value="InterPro"/>
</dbReference>
<keyword evidence="4 10" id="KW-0378">Hydrolase</keyword>
<dbReference type="GO" id="GO:0004222">
    <property type="term" value="F:metalloendopeptidase activity"/>
    <property type="evidence" value="ECO:0007669"/>
    <property type="project" value="UniProtKB-UniRule"/>
</dbReference>
<keyword evidence="3 9" id="KW-0479">Metal-binding</keyword>
<dbReference type="GO" id="GO:0046872">
    <property type="term" value="F:metal ion binding"/>
    <property type="evidence" value="ECO:0007669"/>
    <property type="project" value="UniProtKB-KW"/>
</dbReference>
<evidence type="ECO:0000256" key="10">
    <source>
        <dbReference type="RuleBase" id="RU366077"/>
    </source>
</evidence>
<keyword evidence="13" id="KW-1185">Reference proteome</keyword>
<dbReference type="EMBL" id="VXIV02002682">
    <property type="protein sequence ID" value="KAF6023646.1"/>
    <property type="molecule type" value="Genomic_DNA"/>
</dbReference>
<dbReference type="FunFam" id="3.90.132.10:FF:000001">
    <property type="entry name" value="leishmanolysin-like peptidase isoform X2"/>
    <property type="match status" value="1"/>
</dbReference>
<feature type="active site" evidence="8">
    <location>
        <position position="218"/>
    </location>
</feature>
<evidence type="ECO:0000313" key="12">
    <source>
        <dbReference type="EMBL" id="KAF6023646.1"/>
    </source>
</evidence>
<evidence type="ECO:0000256" key="6">
    <source>
        <dbReference type="ARBA" id="ARBA00023049"/>
    </source>
</evidence>
<dbReference type="GO" id="GO:0005737">
    <property type="term" value="C:cytoplasm"/>
    <property type="evidence" value="ECO:0007669"/>
    <property type="project" value="TreeGrafter"/>
</dbReference>
<comment type="cofactor">
    <cofactor evidence="9 10">
        <name>Zn(2+)</name>
        <dbReference type="ChEBI" id="CHEBI:29105"/>
    </cofactor>
    <text evidence="9 10">Binds 1 zinc ion per subunit.</text>
</comment>
<keyword evidence="6 9" id="KW-0482">Metalloprotease</keyword>
<dbReference type="GO" id="GO:0006508">
    <property type="term" value="P:proteolysis"/>
    <property type="evidence" value="ECO:0007669"/>
    <property type="project" value="UniProtKB-KW"/>
</dbReference>
<proteinExistence type="inferred from homology"/>
<comment type="similarity">
    <text evidence="1 10">Belongs to the peptidase M8 family.</text>
</comment>
<dbReference type="Pfam" id="PF01457">
    <property type="entry name" value="Peptidase_M8"/>
    <property type="match status" value="2"/>
</dbReference>
<evidence type="ECO:0000256" key="8">
    <source>
        <dbReference type="PIRSR" id="PIRSR601577-1"/>
    </source>
</evidence>
<keyword evidence="11" id="KW-0812">Transmembrane</keyword>
<evidence type="ECO:0000256" key="1">
    <source>
        <dbReference type="ARBA" id="ARBA00005860"/>
    </source>
</evidence>
<feature type="binding site" evidence="9">
    <location>
        <position position="217"/>
    </location>
    <ligand>
        <name>Zn(2+)</name>
        <dbReference type="ChEBI" id="CHEBI:29105"/>
        <note>catalytic</note>
    </ligand>
</feature>
<keyword evidence="11" id="KW-1133">Transmembrane helix</keyword>
<dbReference type="PANTHER" id="PTHR10942:SF0">
    <property type="entry name" value="LEISHMANOLYSIN-LIKE PEPTIDASE"/>
    <property type="match status" value="1"/>
</dbReference>
<evidence type="ECO:0000256" key="2">
    <source>
        <dbReference type="ARBA" id="ARBA00022670"/>
    </source>
</evidence>
<organism evidence="12 13">
    <name type="scientific">Bugula neritina</name>
    <name type="common">Brown bryozoan</name>
    <name type="synonym">Sertularia neritina</name>
    <dbReference type="NCBI Taxonomy" id="10212"/>
    <lineage>
        <taxon>Eukaryota</taxon>
        <taxon>Metazoa</taxon>
        <taxon>Spiralia</taxon>
        <taxon>Lophotrochozoa</taxon>
        <taxon>Bryozoa</taxon>
        <taxon>Gymnolaemata</taxon>
        <taxon>Cheilostomatida</taxon>
        <taxon>Flustrina</taxon>
        <taxon>Buguloidea</taxon>
        <taxon>Bugulidae</taxon>
        <taxon>Bugula</taxon>
    </lineage>
</organism>
<dbReference type="Gene3D" id="3.90.132.10">
    <property type="entry name" value="Leishmanolysin , domain 2"/>
    <property type="match status" value="1"/>
</dbReference>
<dbReference type="SUPFAM" id="SSF55486">
    <property type="entry name" value="Metalloproteases ('zincins'), catalytic domain"/>
    <property type="match status" value="1"/>
</dbReference>
<gene>
    <name evidence="12" type="ORF">EB796_018053</name>
</gene>
<reference evidence="12" key="1">
    <citation type="submission" date="2020-06" db="EMBL/GenBank/DDBJ databases">
        <title>Draft genome of Bugula neritina, a colonial animal packing powerful symbionts and potential medicines.</title>
        <authorList>
            <person name="Rayko M."/>
        </authorList>
    </citation>
    <scope>NUCLEOTIDE SEQUENCE [LARGE SCALE GENOMIC DNA]</scope>
    <source>
        <strain evidence="12">Kwan_BN1</strain>
    </source>
</reference>
<feature type="transmembrane region" description="Helical" evidence="11">
    <location>
        <begin position="572"/>
        <end position="592"/>
    </location>
</feature>
<comment type="caution">
    <text evidence="12">The sequence shown here is derived from an EMBL/GenBank/DDBJ whole genome shotgun (WGS) entry which is preliminary data.</text>
</comment>
<evidence type="ECO:0000256" key="11">
    <source>
        <dbReference type="SAM" id="Phobius"/>
    </source>
</evidence>
<evidence type="ECO:0000256" key="9">
    <source>
        <dbReference type="PIRSR" id="PIRSR601577-2"/>
    </source>
</evidence>
<accession>A0A7J7JDD2</accession>
<protein>
    <recommendedName>
        <fullName evidence="7 10">Leishmanolysin-like peptidase</fullName>
        <ecNumber evidence="10">3.4.24.-</ecNumber>
    </recommendedName>
</protein>
<sequence length="593" mass="66559">MSSTSCGHQNPVVSQINHVYVESKVRERRQVEETHHNLRIHLTYDSSMHQLPADQQYLIKNSVMGTAIQYWENALKTRRLSKPILLARSCADGDVFRTDTEDISDRQTYCIGGCSPVTMCGDSVVPEHHLQGCRLYDTWNEKFIIENSSAAGVTDADFLLYVAASDTARCDSSVAYATYCQLEVEYDRPIAGFINICPQAISTHETDLALTVAKVKHEILHALGFSLSLYGFYRDSNGNPLTQREPIGNRPPLGADKSYIFSDRVVRIVWRRDWLTTNGTVEWPVNMMVTPRVTEEARKHFNCSLLEGAELENQGSTGTRLTHWEKRVFENEMMTGIYTQNPVVSRITLALMEDTGDESAHPYCTEVRSNPLRTHCNSRRTALSVCNLLQYSQDLSIFYRYSAKSPRLGGGVSLADYCPYLQEFDWKKEATFVRGSECYLTSNAPHVDTNLAIEYYGKDSKCFDQVSPFQMSRCSTVFVSNNYGAGCYKYKCVAGQGLYIYVADKEFRCYKKGQLLDVKVTTTESYFEGALVCPACGEVCAVGICPPESEPPPSTVEDQVKDIPCVSGASQLLSSSISFYFIMLCIASLLFIL</sequence>
<dbReference type="AlphaFoldDB" id="A0A7J7JDD2"/>
<feature type="binding site" evidence="9">
    <location>
        <position position="221"/>
    </location>
    <ligand>
        <name>Zn(2+)</name>
        <dbReference type="ChEBI" id="CHEBI:29105"/>
        <note>catalytic</note>
    </ligand>
</feature>
<keyword evidence="11" id="KW-0472">Membrane</keyword>
<keyword evidence="2 10" id="KW-0645">Protease</keyword>
<feature type="binding site" evidence="9">
    <location>
        <position position="323"/>
    </location>
    <ligand>
        <name>Zn(2+)</name>
        <dbReference type="ChEBI" id="CHEBI:29105"/>
        <note>catalytic</note>
    </ligand>
</feature>
<dbReference type="Gene3D" id="3.10.170.20">
    <property type="match status" value="1"/>
</dbReference>
<evidence type="ECO:0000256" key="5">
    <source>
        <dbReference type="ARBA" id="ARBA00022833"/>
    </source>
</evidence>
<name>A0A7J7JDD2_BUGNE</name>
<dbReference type="EC" id="3.4.24.-" evidence="10"/>
<evidence type="ECO:0000313" key="13">
    <source>
        <dbReference type="Proteomes" id="UP000593567"/>
    </source>
</evidence>
<evidence type="ECO:0000256" key="7">
    <source>
        <dbReference type="ARBA" id="ARBA00039717"/>
    </source>
</evidence>
<evidence type="ECO:0000256" key="3">
    <source>
        <dbReference type="ARBA" id="ARBA00022723"/>
    </source>
</evidence>